<dbReference type="AlphaFoldDB" id="M2A762"/>
<gene>
    <name evidence="1" type="ORF">RE6C_02299</name>
</gene>
<evidence type="ECO:0000313" key="1">
    <source>
        <dbReference type="EMBL" id="EMB16971.1"/>
    </source>
</evidence>
<evidence type="ECO:0000313" key="2">
    <source>
        <dbReference type="Proteomes" id="UP000011529"/>
    </source>
</evidence>
<dbReference type="PATRIC" id="fig|1263867.3.peg.2450"/>
<comment type="caution">
    <text evidence="1">The sequence shown here is derived from an EMBL/GenBank/DDBJ whole genome shotgun (WGS) entry which is preliminary data.</text>
</comment>
<dbReference type="Proteomes" id="UP000011529">
    <property type="component" value="Unassembled WGS sequence"/>
</dbReference>
<reference evidence="1" key="1">
    <citation type="submission" date="2012-11" db="EMBL/GenBank/DDBJ databases">
        <title>Permanent draft genomes of Rhodopirellula europaea strain SH398 and 6C.</title>
        <authorList>
            <person name="Richter M."/>
            <person name="Richter-Heitmann T."/>
            <person name="Frank C."/>
            <person name="Harder J."/>
            <person name="Glockner F.O."/>
        </authorList>
    </citation>
    <scope>NUCLEOTIDE SEQUENCE</scope>
    <source>
        <strain evidence="1">6C</strain>
    </source>
</reference>
<reference evidence="1" key="2">
    <citation type="journal article" date="2013" name="Mar. Genomics">
        <title>Expression of sulfatases in Rhodopirellula baltica and the diversity of sulfatases in the genus Rhodopirellula.</title>
        <authorList>
            <person name="Wegner C.E."/>
            <person name="Richter-Heitmann T."/>
            <person name="Klindworth A."/>
            <person name="Klockow C."/>
            <person name="Richter M."/>
            <person name="Achstetter T."/>
            <person name="Glockner F.O."/>
            <person name="Harder J."/>
        </authorList>
    </citation>
    <scope>NUCLEOTIDE SEQUENCE [LARGE SCALE GENOMIC DNA]</scope>
    <source>
        <strain evidence="1">6C</strain>
    </source>
</reference>
<keyword evidence="2" id="KW-1185">Reference proteome</keyword>
<proteinExistence type="predicted"/>
<protein>
    <submittedName>
        <fullName evidence="1">Uncharacterized protein</fullName>
    </submittedName>
</protein>
<dbReference type="EMBL" id="ANMO01000112">
    <property type="protein sequence ID" value="EMB16971.1"/>
    <property type="molecule type" value="Genomic_DNA"/>
</dbReference>
<accession>M2A762</accession>
<sequence>MFEFGLEMTLPGGSVSPVGTVGDNCFLFLPNAILPPRREFL</sequence>
<organism evidence="1 2">
    <name type="scientific">Rhodopirellula europaea 6C</name>
    <dbReference type="NCBI Taxonomy" id="1263867"/>
    <lineage>
        <taxon>Bacteria</taxon>
        <taxon>Pseudomonadati</taxon>
        <taxon>Planctomycetota</taxon>
        <taxon>Planctomycetia</taxon>
        <taxon>Pirellulales</taxon>
        <taxon>Pirellulaceae</taxon>
        <taxon>Rhodopirellula</taxon>
    </lineage>
</organism>
<name>M2A762_9BACT</name>